<sequence length="304" mass="35731">MFTYLPQMFSAVEILGEGYFGTVFKAQHISDNKNYAIKILKANKISESEKFKEIRNFEQVGYHPHIVNYIMGWEQEADIYPMMQLSQTSLVNYVKITNDVPEFVFWDCIRDVCLASIYLAERRLVHYDIKDDNILIHGKNFKLADFVTIVEIREEADIYPMMQLSQTSLVNYVKITNDVPEFVFWDCIRDVCLASIYLAERRLVHYDIKDDNIRIHGKNFKLADFGTIVEIREEADIYLMMQLSQTSLVNYVKFTNDVPEFVFWDCIRDVCPASIYLAERRLVHYDIKDDNILIYGKNLVQRSG</sequence>
<evidence type="ECO:0000256" key="8">
    <source>
        <dbReference type="ARBA" id="ARBA00022842"/>
    </source>
</evidence>
<keyword evidence="9" id="KW-0131">Cell cycle</keyword>
<dbReference type="EnsemblMetazoa" id="XM_050660163.1">
    <property type="protein sequence ID" value="XP_050516120.1"/>
    <property type="gene ID" value="LOC126890982"/>
</dbReference>
<evidence type="ECO:0000256" key="4">
    <source>
        <dbReference type="ARBA" id="ARBA00022723"/>
    </source>
</evidence>
<proteinExistence type="inferred from homology"/>
<accession>A0ABM5L106</accession>
<dbReference type="InterPro" id="IPR000719">
    <property type="entry name" value="Prot_kinase_dom"/>
</dbReference>
<dbReference type="PROSITE" id="PS00107">
    <property type="entry name" value="PROTEIN_KINASE_ATP"/>
    <property type="match status" value="1"/>
</dbReference>
<evidence type="ECO:0000259" key="15">
    <source>
        <dbReference type="PROSITE" id="PS50011"/>
    </source>
</evidence>
<dbReference type="PANTHER" id="PTHR11042:SF183">
    <property type="entry name" value="MEMBRANE-ASSOCIATED TYROSINE- AND THREONINE-SPECIFIC CDC2-INHIBITORY KINASE"/>
    <property type="match status" value="1"/>
</dbReference>
<name>A0ABM5L106_DIAVI</name>
<dbReference type="SMART" id="SM00220">
    <property type="entry name" value="S_TKc"/>
    <property type="match status" value="1"/>
</dbReference>
<keyword evidence="2 14" id="KW-0723">Serine/threonine-protein kinase</keyword>
<keyword evidence="17" id="KW-1185">Reference proteome</keyword>
<feature type="binding site" evidence="13">
    <location>
        <position position="38"/>
    </location>
    <ligand>
        <name>ATP</name>
        <dbReference type="ChEBI" id="CHEBI:30616"/>
    </ligand>
</feature>
<dbReference type="Proteomes" id="UP001652700">
    <property type="component" value="Unplaced"/>
</dbReference>
<dbReference type="InterPro" id="IPR011009">
    <property type="entry name" value="Kinase-like_dom_sf"/>
</dbReference>
<evidence type="ECO:0000256" key="1">
    <source>
        <dbReference type="ARBA" id="ARBA00012513"/>
    </source>
</evidence>
<dbReference type="EC" id="2.7.11.1" evidence="1"/>
<evidence type="ECO:0000256" key="7">
    <source>
        <dbReference type="ARBA" id="ARBA00022840"/>
    </source>
</evidence>
<keyword evidence="5 13" id="KW-0547">Nucleotide-binding</keyword>
<evidence type="ECO:0000256" key="3">
    <source>
        <dbReference type="ARBA" id="ARBA00022679"/>
    </source>
</evidence>
<dbReference type="PROSITE" id="PS50011">
    <property type="entry name" value="PROTEIN_KINASE_DOM"/>
    <property type="match status" value="1"/>
</dbReference>
<dbReference type="PROSITE" id="PS00108">
    <property type="entry name" value="PROTEIN_KINASE_ST"/>
    <property type="match status" value="2"/>
</dbReference>
<dbReference type="Pfam" id="PF00069">
    <property type="entry name" value="Pkinase"/>
    <property type="match status" value="1"/>
</dbReference>
<dbReference type="InterPro" id="IPR050339">
    <property type="entry name" value="CC_SR_Kinase"/>
</dbReference>
<comment type="catalytic activity">
    <reaction evidence="12">
        <text>L-seryl-[protein] + ATP = O-phospho-L-seryl-[protein] + ADP + H(+)</text>
        <dbReference type="Rhea" id="RHEA:17989"/>
        <dbReference type="Rhea" id="RHEA-COMP:9863"/>
        <dbReference type="Rhea" id="RHEA-COMP:11604"/>
        <dbReference type="ChEBI" id="CHEBI:15378"/>
        <dbReference type="ChEBI" id="CHEBI:29999"/>
        <dbReference type="ChEBI" id="CHEBI:30616"/>
        <dbReference type="ChEBI" id="CHEBI:83421"/>
        <dbReference type="ChEBI" id="CHEBI:456216"/>
        <dbReference type="EC" id="2.7.11.1"/>
    </reaction>
</comment>
<dbReference type="PANTHER" id="PTHR11042">
    <property type="entry name" value="EUKARYOTIC TRANSLATION INITIATION FACTOR 2-ALPHA KINASE EIF2-ALPHA KINASE -RELATED"/>
    <property type="match status" value="1"/>
</dbReference>
<evidence type="ECO:0000256" key="13">
    <source>
        <dbReference type="PROSITE-ProRule" id="PRU10141"/>
    </source>
</evidence>
<evidence type="ECO:0000256" key="10">
    <source>
        <dbReference type="ARBA" id="ARBA00037982"/>
    </source>
</evidence>
<dbReference type="InterPro" id="IPR008271">
    <property type="entry name" value="Ser/Thr_kinase_AS"/>
</dbReference>
<keyword evidence="6" id="KW-0418">Kinase</keyword>
<keyword evidence="3" id="KW-0808">Transferase</keyword>
<dbReference type="Gene3D" id="3.30.200.20">
    <property type="entry name" value="Phosphorylase Kinase, domain 1"/>
    <property type="match status" value="1"/>
</dbReference>
<feature type="domain" description="Protein kinase" evidence="15">
    <location>
        <begin position="9"/>
        <end position="304"/>
    </location>
</feature>
<evidence type="ECO:0000256" key="11">
    <source>
        <dbReference type="ARBA" id="ARBA00047899"/>
    </source>
</evidence>
<organism evidence="16 17">
    <name type="scientific">Diabrotica virgifera virgifera</name>
    <name type="common">western corn rootworm</name>
    <dbReference type="NCBI Taxonomy" id="50390"/>
    <lineage>
        <taxon>Eukaryota</taxon>
        <taxon>Metazoa</taxon>
        <taxon>Ecdysozoa</taxon>
        <taxon>Arthropoda</taxon>
        <taxon>Hexapoda</taxon>
        <taxon>Insecta</taxon>
        <taxon>Pterygota</taxon>
        <taxon>Neoptera</taxon>
        <taxon>Endopterygota</taxon>
        <taxon>Coleoptera</taxon>
        <taxon>Polyphaga</taxon>
        <taxon>Cucujiformia</taxon>
        <taxon>Chrysomeloidea</taxon>
        <taxon>Chrysomelidae</taxon>
        <taxon>Galerucinae</taxon>
        <taxon>Diabroticina</taxon>
        <taxon>Diabroticites</taxon>
        <taxon>Diabrotica</taxon>
    </lineage>
</organism>
<evidence type="ECO:0000256" key="6">
    <source>
        <dbReference type="ARBA" id="ARBA00022777"/>
    </source>
</evidence>
<evidence type="ECO:0000256" key="5">
    <source>
        <dbReference type="ARBA" id="ARBA00022741"/>
    </source>
</evidence>
<dbReference type="InterPro" id="IPR017441">
    <property type="entry name" value="Protein_kinase_ATP_BS"/>
</dbReference>
<evidence type="ECO:0000256" key="9">
    <source>
        <dbReference type="ARBA" id="ARBA00023306"/>
    </source>
</evidence>
<dbReference type="Gene3D" id="1.10.510.10">
    <property type="entry name" value="Transferase(Phosphotransferase) domain 1"/>
    <property type="match status" value="3"/>
</dbReference>
<evidence type="ECO:0000313" key="17">
    <source>
        <dbReference type="Proteomes" id="UP001652700"/>
    </source>
</evidence>
<keyword evidence="4" id="KW-0479">Metal-binding</keyword>
<dbReference type="GeneID" id="126890982"/>
<evidence type="ECO:0000256" key="14">
    <source>
        <dbReference type="RuleBase" id="RU000304"/>
    </source>
</evidence>
<comment type="similarity">
    <text evidence="10">Belongs to the protein kinase superfamily. Ser/Thr protein kinase family. GCN2 subfamily.</text>
</comment>
<evidence type="ECO:0000256" key="12">
    <source>
        <dbReference type="ARBA" id="ARBA00048679"/>
    </source>
</evidence>
<keyword evidence="7 13" id="KW-0067">ATP-binding</keyword>
<comment type="catalytic activity">
    <reaction evidence="11">
        <text>L-threonyl-[protein] + ATP = O-phospho-L-threonyl-[protein] + ADP + H(+)</text>
        <dbReference type="Rhea" id="RHEA:46608"/>
        <dbReference type="Rhea" id="RHEA-COMP:11060"/>
        <dbReference type="Rhea" id="RHEA-COMP:11605"/>
        <dbReference type="ChEBI" id="CHEBI:15378"/>
        <dbReference type="ChEBI" id="CHEBI:30013"/>
        <dbReference type="ChEBI" id="CHEBI:30616"/>
        <dbReference type="ChEBI" id="CHEBI:61977"/>
        <dbReference type="ChEBI" id="CHEBI:456216"/>
        <dbReference type="EC" id="2.7.11.1"/>
    </reaction>
</comment>
<protein>
    <recommendedName>
        <fullName evidence="1">non-specific serine/threonine protein kinase</fullName>
        <ecNumber evidence="1">2.7.11.1</ecNumber>
    </recommendedName>
</protein>
<dbReference type="SUPFAM" id="SSF56112">
    <property type="entry name" value="Protein kinase-like (PK-like)"/>
    <property type="match status" value="3"/>
</dbReference>
<evidence type="ECO:0000313" key="16">
    <source>
        <dbReference type="EnsemblMetazoa" id="XP_050516120.1"/>
    </source>
</evidence>
<dbReference type="RefSeq" id="XP_050516120.1">
    <property type="nucleotide sequence ID" value="XM_050660163.1"/>
</dbReference>
<reference evidence="16" key="1">
    <citation type="submission" date="2025-05" db="UniProtKB">
        <authorList>
            <consortium name="EnsemblMetazoa"/>
        </authorList>
    </citation>
    <scope>IDENTIFICATION</scope>
</reference>
<keyword evidence="8" id="KW-0460">Magnesium</keyword>
<evidence type="ECO:0000256" key="2">
    <source>
        <dbReference type="ARBA" id="ARBA00022527"/>
    </source>
</evidence>